<keyword evidence="5" id="KW-0812">Transmembrane</keyword>
<dbReference type="EMBL" id="WIUZ02000005">
    <property type="protein sequence ID" value="KAF9787300.1"/>
    <property type="molecule type" value="Genomic_DNA"/>
</dbReference>
<dbReference type="InterPro" id="IPR011016">
    <property type="entry name" value="Znf_RING-CH"/>
</dbReference>
<keyword evidence="2 4" id="KW-0863">Zinc-finger</keyword>
<dbReference type="Gene3D" id="3.30.40.10">
    <property type="entry name" value="Zinc/RING finger domain, C3HC4 (zinc finger)"/>
    <property type="match status" value="1"/>
</dbReference>
<evidence type="ECO:0000313" key="8">
    <source>
        <dbReference type="EMBL" id="KAF9787300.1"/>
    </source>
</evidence>
<evidence type="ECO:0000259" key="7">
    <source>
        <dbReference type="PROSITE" id="PS51292"/>
    </source>
</evidence>
<dbReference type="InterPro" id="IPR001841">
    <property type="entry name" value="Znf_RING"/>
</dbReference>
<evidence type="ECO:0000256" key="5">
    <source>
        <dbReference type="SAM" id="Phobius"/>
    </source>
</evidence>
<feature type="transmembrane region" description="Helical" evidence="5">
    <location>
        <begin position="234"/>
        <end position="252"/>
    </location>
</feature>
<keyword evidence="9" id="KW-1185">Reference proteome</keyword>
<dbReference type="Proteomes" id="UP000736335">
    <property type="component" value="Unassembled WGS sequence"/>
</dbReference>
<evidence type="ECO:0000256" key="1">
    <source>
        <dbReference type="ARBA" id="ARBA00022723"/>
    </source>
</evidence>
<feature type="domain" description="RING-CH-type" evidence="7">
    <location>
        <begin position="14"/>
        <end position="80"/>
    </location>
</feature>
<dbReference type="AlphaFoldDB" id="A0A9P6HJJ2"/>
<dbReference type="InterPro" id="IPR013083">
    <property type="entry name" value="Znf_RING/FYVE/PHD"/>
</dbReference>
<feature type="transmembrane region" description="Helical" evidence="5">
    <location>
        <begin position="92"/>
        <end position="120"/>
    </location>
</feature>
<dbReference type="SUPFAM" id="SSF57850">
    <property type="entry name" value="RING/U-box"/>
    <property type="match status" value="1"/>
</dbReference>
<feature type="transmembrane region" description="Helical" evidence="5">
    <location>
        <begin position="190"/>
        <end position="213"/>
    </location>
</feature>
<dbReference type="PROSITE" id="PS51292">
    <property type="entry name" value="ZF_RING_CH"/>
    <property type="match status" value="1"/>
</dbReference>
<organism evidence="8 9">
    <name type="scientific">Thelephora terrestris</name>
    <dbReference type="NCBI Taxonomy" id="56493"/>
    <lineage>
        <taxon>Eukaryota</taxon>
        <taxon>Fungi</taxon>
        <taxon>Dikarya</taxon>
        <taxon>Basidiomycota</taxon>
        <taxon>Agaricomycotina</taxon>
        <taxon>Agaricomycetes</taxon>
        <taxon>Thelephorales</taxon>
        <taxon>Thelephoraceae</taxon>
        <taxon>Thelephora</taxon>
    </lineage>
</organism>
<dbReference type="PANTHER" id="PTHR46347">
    <property type="entry name" value="RING/FYVE/PHD ZINC FINGER SUPERFAMILY PROTEIN"/>
    <property type="match status" value="1"/>
</dbReference>
<keyword evidence="1" id="KW-0479">Metal-binding</keyword>
<sequence length="277" mass="30972">MKTRTDDSTVDTTANLTGPPQCRICFDGPDQELGRMIRPCLCKGSISHVHVKCLQQWRTTSASTNAFWVCPQCHYRYHFARTRVSGLASNPVVIAAVSTIIFTLIVYVSSFVTAACISLFEQGVSEDSYISYYFYPIDTFKDLVSSTLSILNDEFGIIELREGSHHRSQNRPTPLLTEPDALMVRLVKKFLLGLPLVGIGSLIQMILSMPFLGPVHWVARYRSSRGRRGSSRDMTAIIVIVLMVIGALRALAKVYDLTQKLAKRLLLRAEDIILEVS</sequence>
<dbReference type="OrthoDB" id="264354at2759"/>
<protein>
    <recommendedName>
        <fullName evidence="10">RING-CH-type domain-containing protein</fullName>
    </recommendedName>
</protein>
<accession>A0A9P6HJJ2</accession>
<comment type="caution">
    <text evidence="8">The sequence shown here is derived from an EMBL/GenBank/DDBJ whole genome shotgun (WGS) entry which is preliminary data.</text>
</comment>
<keyword evidence="5" id="KW-0472">Membrane</keyword>
<reference evidence="8" key="2">
    <citation type="submission" date="2020-11" db="EMBL/GenBank/DDBJ databases">
        <authorList>
            <consortium name="DOE Joint Genome Institute"/>
            <person name="Kuo A."/>
            <person name="Miyauchi S."/>
            <person name="Kiss E."/>
            <person name="Drula E."/>
            <person name="Kohler A."/>
            <person name="Sanchez-Garcia M."/>
            <person name="Andreopoulos B."/>
            <person name="Barry K.W."/>
            <person name="Bonito G."/>
            <person name="Buee M."/>
            <person name="Carver A."/>
            <person name="Chen C."/>
            <person name="Cichocki N."/>
            <person name="Clum A."/>
            <person name="Culley D."/>
            <person name="Crous P.W."/>
            <person name="Fauchery L."/>
            <person name="Girlanda M."/>
            <person name="Hayes R."/>
            <person name="Keri Z."/>
            <person name="Labutti K."/>
            <person name="Lipzen A."/>
            <person name="Lombard V."/>
            <person name="Magnuson J."/>
            <person name="Maillard F."/>
            <person name="Morin E."/>
            <person name="Murat C."/>
            <person name="Nolan M."/>
            <person name="Ohm R."/>
            <person name="Pangilinan J."/>
            <person name="Pereira M."/>
            <person name="Perotto S."/>
            <person name="Peter M."/>
            <person name="Riley R."/>
            <person name="Sitrit Y."/>
            <person name="Stielow B."/>
            <person name="Szollosi G."/>
            <person name="Zifcakova L."/>
            <person name="Stursova M."/>
            <person name="Spatafora J.W."/>
            <person name="Tedersoo L."/>
            <person name="Vaario L.-M."/>
            <person name="Yamada A."/>
            <person name="Yan M."/>
            <person name="Wang P."/>
            <person name="Xu J."/>
            <person name="Bruns T."/>
            <person name="Baldrian P."/>
            <person name="Vilgalys R."/>
            <person name="Henrissat B."/>
            <person name="Grigoriev I.V."/>
            <person name="Hibbett D."/>
            <person name="Nagy L.G."/>
            <person name="Martin F.M."/>
        </authorList>
    </citation>
    <scope>NUCLEOTIDE SEQUENCE</scope>
    <source>
        <strain evidence="8">UH-Tt-Lm1</strain>
    </source>
</reference>
<keyword evidence="3" id="KW-0862">Zinc</keyword>
<dbReference type="GO" id="GO:0008270">
    <property type="term" value="F:zinc ion binding"/>
    <property type="evidence" value="ECO:0007669"/>
    <property type="project" value="UniProtKB-KW"/>
</dbReference>
<evidence type="ECO:0000256" key="3">
    <source>
        <dbReference type="ARBA" id="ARBA00022833"/>
    </source>
</evidence>
<evidence type="ECO:0000313" key="9">
    <source>
        <dbReference type="Proteomes" id="UP000736335"/>
    </source>
</evidence>
<keyword evidence="5" id="KW-1133">Transmembrane helix</keyword>
<dbReference type="SMART" id="SM00744">
    <property type="entry name" value="RINGv"/>
    <property type="match status" value="1"/>
</dbReference>
<gene>
    <name evidence="8" type="ORF">BJ322DRAFT_1099480</name>
</gene>
<reference evidence="8" key="1">
    <citation type="journal article" date="2020" name="Nat. Commun.">
        <title>Large-scale genome sequencing of mycorrhizal fungi provides insights into the early evolution of symbiotic traits.</title>
        <authorList>
            <person name="Miyauchi S."/>
            <person name="Kiss E."/>
            <person name="Kuo A."/>
            <person name="Drula E."/>
            <person name="Kohler A."/>
            <person name="Sanchez-Garcia M."/>
            <person name="Morin E."/>
            <person name="Andreopoulos B."/>
            <person name="Barry K.W."/>
            <person name="Bonito G."/>
            <person name="Buee M."/>
            <person name="Carver A."/>
            <person name="Chen C."/>
            <person name="Cichocki N."/>
            <person name="Clum A."/>
            <person name="Culley D."/>
            <person name="Crous P.W."/>
            <person name="Fauchery L."/>
            <person name="Girlanda M."/>
            <person name="Hayes R.D."/>
            <person name="Keri Z."/>
            <person name="LaButti K."/>
            <person name="Lipzen A."/>
            <person name="Lombard V."/>
            <person name="Magnuson J."/>
            <person name="Maillard F."/>
            <person name="Murat C."/>
            <person name="Nolan M."/>
            <person name="Ohm R.A."/>
            <person name="Pangilinan J."/>
            <person name="Pereira M.F."/>
            <person name="Perotto S."/>
            <person name="Peter M."/>
            <person name="Pfister S."/>
            <person name="Riley R."/>
            <person name="Sitrit Y."/>
            <person name="Stielow J.B."/>
            <person name="Szollosi G."/>
            <person name="Zifcakova L."/>
            <person name="Stursova M."/>
            <person name="Spatafora J.W."/>
            <person name="Tedersoo L."/>
            <person name="Vaario L.M."/>
            <person name="Yamada A."/>
            <person name="Yan M."/>
            <person name="Wang P."/>
            <person name="Xu J."/>
            <person name="Bruns T."/>
            <person name="Baldrian P."/>
            <person name="Vilgalys R."/>
            <person name="Dunand C."/>
            <person name="Henrissat B."/>
            <person name="Grigoriev I.V."/>
            <person name="Hibbett D."/>
            <person name="Nagy L.G."/>
            <person name="Martin F.M."/>
        </authorList>
    </citation>
    <scope>NUCLEOTIDE SEQUENCE</scope>
    <source>
        <strain evidence="8">UH-Tt-Lm1</strain>
    </source>
</reference>
<dbReference type="Pfam" id="PF12906">
    <property type="entry name" value="RINGv"/>
    <property type="match status" value="1"/>
</dbReference>
<name>A0A9P6HJJ2_9AGAM</name>
<dbReference type="PANTHER" id="PTHR46347:SF1">
    <property type="entry name" value="RING_FYVE_PHD ZINC FINGER SUPERFAMILY PROTEIN"/>
    <property type="match status" value="1"/>
</dbReference>
<evidence type="ECO:0000256" key="4">
    <source>
        <dbReference type="PROSITE-ProRule" id="PRU00175"/>
    </source>
</evidence>
<dbReference type="CDD" id="cd16495">
    <property type="entry name" value="RING_CH-C4HC3_MARCH"/>
    <property type="match status" value="1"/>
</dbReference>
<evidence type="ECO:0000256" key="2">
    <source>
        <dbReference type="ARBA" id="ARBA00022771"/>
    </source>
</evidence>
<dbReference type="PROSITE" id="PS50089">
    <property type="entry name" value="ZF_RING_2"/>
    <property type="match status" value="1"/>
</dbReference>
<evidence type="ECO:0008006" key="10">
    <source>
        <dbReference type="Google" id="ProtNLM"/>
    </source>
</evidence>
<proteinExistence type="predicted"/>
<feature type="domain" description="RING-type" evidence="6">
    <location>
        <begin position="22"/>
        <end position="74"/>
    </location>
</feature>
<evidence type="ECO:0000259" key="6">
    <source>
        <dbReference type="PROSITE" id="PS50089"/>
    </source>
</evidence>